<organism evidence="1 2">
    <name type="scientific">Atlantibacter hermannii NBRC 105704</name>
    <dbReference type="NCBI Taxonomy" id="1115512"/>
    <lineage>
        <taxon>Bacteria</taxon>
        <taxon>Pseudomonadati</taxon>
        <taxon>Pseudomonadota</taxon>
        <taxon>Gammaproteobacteria</taxon>
        <taxon>Enterobacterales</taxon>
        <taxon>Enterobacteriaceae</taxon>
        <taxon>Atlantibacter</taxon>
    </lineage>
</organism>
<dbReference type="GeneID" id="92828790"/>
<name>H5UYZ7_ATLHE</name>
<dbReference type="AlphaFoldDB" id="H5UYZ7"/>
<gene>
    <name evidence="1" type="ORF">EH105704_01_01560</name>
</gene>
<keyword evidence="2" id="KW-1185">Reference proteome</keyword>
<dbReference type="EMBL" id="BAFF01000001">
    <property type="protein sequence ID" value="GAB50151.1"/>
    <property type="molecule type" value="Genomic_DNA"/>
</dbReference>
<dbReference type="Proteomes" id="UP000010297">
    <property type="component" value="Unassembled WGS sequence"/>
</dbReference>
<comment type="caution">
    <text evidence="1">The sequence shown here is derived from an EMBL/GenBank/DDBJ whole genome shotgun (WGS) entry which is preliminary data.</text>
</comment>
<dbReference type="RefSeq" id="WP_002433833.1">
    <property type="nucleotide sequence ID" value="NZ_BAFF01000001.1"/>
</dbReference>
<proteinExistence type="predicted"/>
<evidence type="ECO:0000313" key="2">
    <source>
        <dbReference type="Proteomes" id="UP000010297"/>
    </source>
</evidence>
<protein>
    <submittedName>
        <fullName evidence="1">Uncharacterized protein</fullName>
    </submittedName>
</protein>
<evidence type="ECO:0000313" key="1">
    <source>
        <dbReference type="EMBL" id="GAB50151.1"/>
    </source>
</evidence>
<reference evidence="1 2" key="1">
    <citation type="submission" date="2012-02" db="EMBL/GenBank/DDBJ databases">
        <title>Whole genome shotgun sequence of Escherichia hermannii NBRC 105704.</title>
        <authorList>
            <person name="Yoshida I."/>
            <person name="Hosoyama A."/>
            <person name="Tsuchikane K."/>
            <person name="Katsumata H."/>
            <person name="Yamazaki S."/>
            <person name="Fujita N."/>
        </authorList>
    </citation>
    <scope>NUCLEOTIDE SEQUENCE [LARGE SCALE GENOMIC DNA]</scope>
    <source>
        <strain evidence="1 2">NBRC 105704</strain>
    </source>
</reference>
<sequence length="148" mass="16453">MRMTTSELIHAAYHAARYLPKASSQLVRELADRLDTTKSALCESLKIRDALAAENLALKEATKNGEVEKHQQTSNGTTIGVKNVIVQREIETPTTDAWVNEQRALGVEMFALMYAEEAIKSNNITTGWRARASREASQYAEQLRGSQS</sequence>
<accession>H5UYZ7</accession>